<dbReference type="Gene3D" id="1.20.140.10">
    <property type="entry name" value="Butyryl-CoA Dehydrogenase, subunit A, domain 3"/>
    <property type="match status" value="1"/>
</dbReference>
<evidence type="ECO:0000256" key="8">
    <source>
        <dbReference type="ARBA" id="ARBA00023002"/>
    </source>
</evidence>
<dbReference type="PIRSF" id="PIRSF016578">
    <property type="entry name" value="HsaA"/>
    <property type="match status" value="1"/>
</dbReference>
<feature type="domain" description="Acyl-CoA oxidase/dehydrogenase middle" evidence="15">
    <location>
        <begin position="122"/>
        <end position="215"/>
    </location>
</feature>
<proteinExistence type="inferred from homology"/>
<dbReference type="GO" id="GO:0003853">
    <property type="term" value="F:short-chain 2-methyl fatty acyl-CoA dehydrogenase activity"/>
    <property type="evidence" value="ECO:0007669"/>
    <property type="project" value="UniProtKB-EC"/>
</dbReference>
<feature type="domain" description="Acyl-CoA dehydrogenase/oxidase N-terminal" evidence="16">
    <location>
        <begin position="7"/>
        <end position="118"/>
    </location>
</feature>
<keyword evidence="18" id="KW-1185">Reference proteome</keyword>
<evidence type="ECO:0000256" key="5">
    <source>
        <dbReference type="ARBA" id="ARBA00022630"/>
    </source>
</evidence>
<evidence type="ECO:0000256" key="1">
    <source>
        <dbReference type="ARBA" id="ARBA00001974"/>
    </source>
</evidence>
<comment type="similarity">
    <text evidence="3 13">Belongs to the acyl-CoA dehydrogenase family.</text>
</comment>
<evidence type="ECO:0000256" key="11">
    <source>
        <dbReference type="ARBA" id="ARBA00039036"/>
    </source>
</evidence>
<evidence type="ECO:0000259" key="14">
    <source>
        <dbReference type="Pfam" id="PF00441"/>
    </source>
</evidence>
<dbReference type="Gene3D" id="2.40.110.10">
    <property type="entry name" value="Butyryl-CoA Dehydrogenase, subunit A, domain 2"/>
    <property type="match status" value="1"/>
</dbReference>
<protein>
    <recommendedName>
        <fullName evidence="11">short-chain 2-methylacyl-CoA dehydrogenase</fullName>
        <ecNumber evidence="11">1.3.8.5</ecNumber>
    </recommendedName>
</protein>
<name>A0A3A9ZBE0_9ACTN</name>
<dbReference type="InterPro" id="IPR009075">
    <property type="entry name" value="AcylCo_DH/oxidase_C"/>
</dbReference>
<dbReference type="GO" id="GO:0050660">
    <property type="term" value="F:flavin adenine dinucleotide binding"/>
    <property type="evidence" value="ECO:0007669"/>
    <property type="project" value="InterPro"/>
</dbReference>
<dbReference type="SUPFAM" id="SSF56645">
    <property type="entry name" value="Acyl-CoA dehydrogenase NM domain-like"/>
    <property type="match status" value="1"/>
</dbReference>
<dbReference type="Pfam" id="PF02770">
    <property type="entry name" value="Acyl-CoA_dh_M"/>
    <property type="match status" value="1"/>
</dbReference>
<gene>
    <name evidence="17" type="ORF">D7223_17070</name>
</gene>
<dbReference type="Pfam" id="PF00441">
    <property type="entry name" value="Acyl-CoA_dh_1"/>
    <property type="match status" value="1"/>
</dbReference>
<comment type="caution">
    <text evidence="17">The sequence shown here is derived from an EMBL/GenBank/DDBJ whole genome shotgun (WGS) entry which is preliminary data.</text>
</comment>
<comment type="catalytic activity">
    <reaction evidence="12">
        <text>2-methylbutanoyl-CoA + oxidized [electron-transfer flavoprotein] + H(+) = (2E)-2-methylbut-2-enoyl-CoA + reduced [electron-transfer flavoprotein]</text>
        <dbReference type="Rhea" id="RHEA:43780"/>
        <dbReference type="Rhea" id="RHEA-COMP:10685"/>
        <dbReference type="Rhea" id="RHEA-COMP:10686"/>
        <dbReference type="ChEBI" id="CHEBI:15378"/>
        <dbReference type="ChEBI" id="CHEBI:57336"/>
        <dbReference type="ChEBI" id="CHEBI:57337"/>
        <dbReference type="ChEBI" id="CHEBI:57692"/>
        <dbReference type="ChEBI" id="CHEBI:58307"/>
        <dbReference type="EC" id="1.3.8.5"/>
    </reaction>
    <physiologicalReaction direction="left-to-right" evidence="12">
        <dbReference type="Rhea" id="RHEA:43781"/>
    </physiologicalReaction>
</comment>
<dbReference type="EC" id="1.3.8.5" evidence="11"/>
<dbReference type="InterPro" id="IPR037069">
    <property type="entry name" value="AcylCoA_DH/ox_N_sf"/>
</dbReference>
<evidence type="ECO:0000256" key="10">
    <source>
        <dbReference type="ARBA" id="ARBA00037895"/>
    </source>
</evidence>
<dbReference type="FunFam" id="1.20.140.10:FF:000004">
    <property type="entry name" value="Acyl-CoA dehydrogenase FadE25"/>
    <property type="match status" value="1"/>
</dbReference>
<keyword evidence="8 13" id="KW-0560">Oxidoreductase</keyword>
<dbReference type="InterPro" id="IPR046373">
    <property type="entry name" value="Acyl-CoA_Oxase/DH_mid-dom_sf"/>
</dbReference>
<evidence type="ECO:0000313" key="18">
    <source>
        <dbReference type="Proteomes" id="UP000281726"/>
    </source>
</evidence>
<keyword evidence="9" id="KW-0443">Lipid metabolism</keyword>
<keyword evidence="5 13" id="KW-0285">Flavoprotein</keyword>
<dbReference type="PANTHER" id="PTHR43884:SF1">
    <property type="entry name" value="SHORT_BRANCHED CHAIN SPECIFIC ACYL-COA DEHYDROGENASE, MITOCHONDRIAL"/>
    <property type="match status" value="1"/>
</dbReference>
<evidence type="ECO:0000256" key="13">
    <source>
        <dbReference type="RuleBase" id="RU362125"/>
    </source>
</evidence>
<evidence type="ECO:0000256" key="3">
    <source>
        <dbReference type="ARBA" id="ARBA00009347"/>
    </source>
</evidence>
<comment type="cofactor">
    <cofactor evidence="1 13">
        <name>FAD</name>
        <dbReference type="ChEBI" id="CHEBI:57692"/>
    </cofactor>
</comment>
<dbReference type="InterPro" id="IPR006089">
    <property type="entry name" value="Acyl-CoA_DH_CS"/>
</dbReference>
<reference evidence="17 18" key="1">
    <citation type="journal article" date="2004" name="Syst. Appl. Microbiol.">
        <title>Cryptoendolithic actinomycetes from antarctic sandstone rock samples: Micromonospora endolithica sp. nov. and two isolates related to Micromonospora coerulea Jensen 1932.</title>
        <authorList>
            <person name="Hirsch P."/>
            <person name="Mevs U."/>
            <person name="Kroppenstedt R.M."/>
            <person name="Schumann P."/>
            <person name="Stackebrandt E."/>
        </authorList>
    </citation>
    <scope>NUCLEOTIDE SEQUENCE [LARGE SCALE GENOMIC DNA]</scope>
    <source>
        <strain evidence="17 18">JCM 12677</strain>
    </source>
</reference>
<evidence type="ECO:0000256" key="2">
    <source>
        <dbReference type="ARBA" id="ARBA00005198"/>
    </source>
</evidence>
<evidence type="ECO:0000256" key="6">
    <source>
        <dbReference type="ARBA" id="ARBA00022827"/>
    </source>
</evidence>
<comment type="pathway">
    <text evidence="2">Lipid metabolism; mitochondrial fatty acid beta-oxidation.</text>
</comment>
<dbReference type="Proteomes" id="UP000281726">
    <property type="component" value="Unassembled WGS sequence"/>
</dbReference>
<dbReference type="SUPFAM" id="SSF47203">
    <property type="entry name" value="Acyl-CoA dehydrogenase C-terminal domain-like"/>
    <property type="match status" value="1"/>
</dbReference>
<dbReference type="EMBL" id="RBAK01000006">
    <property type="protein sequence ID" value="RKN45515.1"/>
    <property type="molecule type" value="Genomic_DNA"/>
</dbReference>
<comment type="subunit">
    <text evidence="4">Homotetramer.</text>
</comment>
<dbReference type="InterPro" id="IPR009100">
    <property type="entry name" value="AcylCoA_DH/oxidase_NM_dom_sf"/>
</dbReference>
<evidence type="ECO:0000256" key="9">
    <source>
        <dbReference type="ARBA" id="ARBA00023098"/>
    </source>
</evidence>
<keyword evidence="7" id="KW-0276">Fatty acid metabolism</keyword>
<evidence type="ECO:0000259" key="16">
    <source>
        <dbReference type="Pfam" id="PF02771"/>
    </source>
</evidence>
<dbReference type="FunFam" id="1.10.540.10:FF:000026">
    <property type="entry name" value="Acyl-CoA dehydrogenase medium chain"/>
    <property type="match status" value="1"/>
</dbReference>
<dbReference type="PANTHER" id="PTHR43884">
    <property type="entry name" value="ACYL-COA DEHYDROGENASE"/>
    <property type="match status" value="1"/>
</dbReference>
<dbReference type="Gene3D" id="1.10.540.10">
    <property type="entry name" value="Acyl-CoA dehydrogenase/oxidase, N-terminal domain"/>
    <property type="match status" value="1"/>
</dbReference>
<dbReference type="InterPro" id="IPR013786">
    <property type="entry name" value="AcylCoA_DH/ox_N"/>
</dbReference>
<organism evidence="17 18">
    <name type="scientific">Micromonospora endolithica</name>
    <dbReference type="NCBI Taxonomy" id="230091"/>
    <lineage>
        <taxon>Bacteria</taxon>
        <taxon>Bacillati</taxon>
        <taxon>Actinomycetota</taxon>
        <taxon>Actinomycetes</taxon>
        <taxon>Micromonosporales</taxon>
        <taxon>Micromonosporaceae</taxon>
        <taxon>Micromonospora</taxon>
    </lineage>
</organism>
<evidence type="ECO:0000313" key="17">
    <source>
        <dbReference type="EMBL" id="RKN45515.1"/>
    </source>
</evidence>
<dbReference type="GO" id="GO:0006631">
    <property type="term" value="P:fatty acid metabolic process"/>
    <property type="evidence" value="ECO:0007669"/>
    <property type="project" value="UniProtKB-KW"/>
</dbReference>
<dbReference type="OrthoDB" id="9765339at2"/>
<evidence type="ECO:0000256" key="4">
    <source>
        <dbReference type="ARBA" id="ARBA00011881"/>
    </source>
</evidence>
<dbReference type="Pfam" id="PF02771">
    <property type="entry name" value="Acyl-CoA_dh_N"/>
    <property type="match status" value="1"/>
</dbReference>
<dbReference type="InterPro" id="IPR036250">
    <property type="entry name" value="AcylCo_DH-like_C"/>
</dbReference>
<keyword evidence="6 13" id="KW-0274">FAD</keyword>
<dbReference type="PROSITE" id="PS00072">
    <property type="entry name" value="ACYL_COA_DH_1"/>
    <property type="match status" value="1"/>
</dbReference>
<dbReference type="InterPro" id="IPR006091">
    <property type="entry name" value="Acyl-CoA_Oxase/DH_mid-dom"/>
</dbReference>
<evidence type="ECO:0000256" key="7">
    <source>
        <dbReference type="ARBA" id="ARBA00022832"/>
    </source>
</evidence>
<comment type="pathway">
    <text evidence="10">Amino-acid degradation; L-isoleucine degradation.</text>
</comment>
<sequence length="386" mass="40625">MPVTALSERHAAWRDAVRDFAETEVRPLVGEMDAASALDPTLLKKLVPAGLMGIEVPRAYGGAGHDLLAVLIAIEELAAVDPAVAVFVDVQNALVASAVLRHGTGDQKRRYLPRLATGLAGAYAISEEQAGSDAFALSTRAEADGRGYLLHGRKCWTTSAAEAGLFLVFARVDGASGGLTAFLVDRDSPGLTVGPPKAKLGIRASSTCDVRLDGVPVGRENVLGRVGAADLLAMETLNIGKLGIAAQLVGLARGALHEALTYAQRREQFGEAIVSYQGVLFPLARLAAELEAARVLLYDAVRVLHHGTATDRLRVSAMAKYLASEVAERAASQAVETLGGNGFTTAHPVEKLYRDAKVGKIYEGTSNIQFRTIGAILVGAGGERPW</sequence>
<evidence type="ECO:0000259" key="15">
    <source>
        <dbReference type="Pfam" id="PF02770"/>
    </source>
</evidence>
<evidence type="ECO:0000256" key="12">
    <source>
        <dbReference type="ARBA" id="ARBA00048235"/>
    </source>
</evidence>
<accession>A0A3A9ZBE0</accession>
<feature type="domain" description="Acyl-CoA dehydrogenase/oxidase C-terminal" evidence="14">
    <location>
        <begin position="232"/>
        <end position="375"/>
    </location>
</feature>
<dbReference type="AlphaFoldDB" id="A0A3A9ZBE0"/>